<organism evidence="3">
    <name type="scientific">Arundo donax</name>
    <name type="common">Giant reed</name>
    <name type="synonym">Donax arundinaceus</name>
    <dbReference type="NCBI Taxonomy" id="35708"/>
    <lineage>
        <taxon>Eukaryota</taxon>
        <taxon>Viridiplantae</taxon>
        <taxon>Streptophyta</taxon>
        <taxon>Embryophyta</taxon>
        <taxon>Tracheophyta</taxon>
        <taxon>Spermatophyta</taxon>
        <taxon>Magnoliopsida</taxon>
        <taxon>Liliopsida</taxon>
        <taxon>Poales</taxon>
        <taxon>Poaceae</taxon>
        <taxon>PACMAD clade</taxon>
        <taxon>Arundinoideae</taxon>
        <taxon>Arundineae</taxon>
        <taxon>Arundo</taxon>
    </lineage>
</organism>
<keyword evidence="1" id="KW-0406">Ion transport</keyword>
<reference evidence="3" key="1">
    <citation type="submission" date="2014-09" db="EMBL/GenBank/DDBJ databases">
        <authorList>
            <person name="Magalhaes I.L.F."/>
            <person name="Oliveira U."/>
            <person name="Santos F.R."/>
            <person name="Vidigal T.H.D.A."/>
            <person name="Brescovit A.D."/>
            <person name="Santos A.J."/>
        </authorList>
    </citation>
    <scope>NUCLEOTIDE SEQUENCE</scope>
    <source>
        <tissue evidence="3">Shoot tissue taken approximately 20 cm above the soil surface</tissue>
    </source>
</reference>
<sequence length="88" mass="10232">MPHQSKVKIGQIAQMSSKTDDLRNRIRHFLEYKWIETQGVEEDSILRQLPVDLRRDIKHYLCLDLVQRVSGFMLLLMSSVVTATISCT</sequence>
<dbReference type="PANTHER" id="PTHR45651:SF24">
    <property type="entry name" value="OS08G0254600 PROTEIN"/>
    <property type="match status" value="1"/>
</dbReference>
<dbReference type="AlphaFoldDB" id="A0A0A9DH86"/>
<evidence type="ECO:0000256" key="2">
    <source>
        <dbReference type="ARBA" id="ARBA00023303"/>
    </source>
</evidence>
<name>A0A0A9DH86_ARUDO</name>
<keyword evidence="1" id="KW-0813">Transport</keyword>
<dbReference type="InterPro" id="IPR018490">
    <property type="entry name" value="cNMP-bd_dom_sf"/>
</dbReference>
<proteinExistence type="predicted"/>
<dbReference type="GO" id="GO:0016020">
    <property type="term" value="C:membrane"/>
    <property type="evidence" value="ECO:0007669"/>
    <property type="project" value="UniProtKB-SubCell"/>
</dbReference>
<dbReference type="Gene3D" id="1.10.287.630">
    <property type="entry name" value="Helix hairpin bin"/>
    <property type="match status" value="1"/>
</dbReference>
<dbReference type="GO" id="GO:0034220">
    <property type="term" value="P:monoatomic ion transmembrane transport"/>
    <property type="evidence" value="ECO:0007669"/>
    <property type="project" value="UniProtKB-KW"/>
</dbReference>
<dbReference type="PANTHER" id="PTHR45651">
    <property type="entry name" value="CYCLIC NUCLEOTIDE-GATED ION CHANNEL 15-RELATED-RELATED"/>
    <property type="match status" value="1"/>
</dbReference>
<dbReference type="EMBL" id="GBRH01210724">
    <property type="protein sequence ID" value="JAD87171.1"/>
    <property type="molecule type" value="Transcribed_RNA"/>
</dbReference>
<accession>A0A0A9DH86</accession>
<dbReference type="SUPFAM" id="SSF51206">
    <property type="entry name" value="cAMP-binding domain-like"/>
    <property type="match status" value="1"/>
</dbReference>
<keyword evidence="1" id="KW-1071">Ligand-gated ion channel</keyword>
<evidence type="ECO:0000313" key="3">
    <source>
        <dbReference type="EMBL" id="JAD87171.1"/>
    </source>
</evidence>
<keyword evidence="2" id="KW-0407">Ion channel</keyword>
<protein>
    <submittedName>
        <fullName evidence="3">Uncharacterized protein</fullName>
    </submittedName>
</protein>
<reference evidence="3" key="2">
    <citation type="journal article" date="2015" name="Data Brief">
        <title>Shoot transcriptome of the giant reed, Arundo donax.</title>
        <authorList>
            <person name="Barrero R.A."/>
            <person name="Guerrero F.D."/>
            <person name="Moolhuijzen P."/>
            <person name="Goolsby J.A."/>
            <person name="Tidwell J."/>
            <person name="Bellgard S.E."/>
            <person name="Bellgard M.I."/>
        </authorList>
    </citation>
    <scope>NUCLEOTIDE SEQUENCE</scope>
    <source>
        <tissue evidence="3">Shoot tissue taken approximately 20 cm above the soil surface</tissue>
    </source>
</reference>
<evidence type="ECO:0000256" key="1">
    <source>
        <dbReference type="ARBA" id="ARBA00023286"/>
    </source>
</evidence>